<keyword evidence="1" id="KW-0812">Transmembrane</keyword>
<proteinExistence type="predicted"/>
<evidence type="ECO:0000313" key="3">
    <source>
        <dbReference type="Proteomes" id="UP000235081"/>
    </source>
</evidence>
<protein>
    <submittedName>
        <fullName evidence="2">Uncharacterized protein</fullName>
    </submittedName>
</protein>
<accession>A0A2N6L645</accession>
<dbReference type="EMBL" id="NMQE01000833">
    <property type="protein sequence ID" value="PMB17267.1"/>
    <property type="molecule type" value="Genomic_DNA"/>
</dbReference>
<feature type="transmembrane region" description="Helical" evidence="1">
    <location>
        <begin position="402"/>
        <end position="420"/>
    </location>
</feature>
<comment type="caution">
    <text evidence="2">The sequence shown here is derived from an EMBL/GenBank/DDBJ whole genome shotgun (WGS) entry which is preliminary data.</text>
</comment>
<sequence length="425" mass="49612">MRQFIRYLFVAVYILFTGGIGLPRGESLLQTIYQSLQERESYFNRCLALWDAQIEIIDHHLEAPESFLEVVEQWDRQRPDIEVTPEAKRELLKRVNQVHRCRYQTTITVVRNRSITSLQSEKGDVCEDGYIEKRNIYILCNDKHGYSITYGAGIHGAVDKAPQLWVFSHSSPVPLSSTSATQFVYPIDWVFLANFSVLNVAGIGKKKAWRVVEQTPSEVVLEAELDGGAVYSAPRRFRVGLSKRHNYAPNWVEEYSPLKVEADNRVKYQSFPTIKIKVLEWRKVGDYWMPQRWERVRQIGTQTQKAVRISHIERRSITLRRLNFETGKTKMPFSLGTSVSDFRLCGTDISYGDVGSVDEDCFVSYQWDGNVPTLDRLKQIRYRQVLAQRQSSPPSFRWMLRWVQWGIPLLLIAIGFYWWWRARRS</sequence>
<evidence type="ECO:0000256" key="1">
    <source>
        <dbReference type="SAM" id="Phobius"/>
    </source>
</evidence>
<dbReference type="Proteomes" id="UP000235081">
    <property type="component" value="Unassembled WGS sequence"/>
</dbReference>
<reference evidence="2 3" key="1">
    <citation type="submission" date="2017-07" db="EMBL/GenBank/DDBJ databases">
        <title>Genomes of Fischerella (Mastigocladus) sp. strains.</title>
        <authorList>
            <person name="Miller S.R."/>
        </authorList>
    </citation>
    <scope>NUCLEOTIDE SEQUENCE [LARGE SCALE GENOMIC DNA]</scope>
    <source>
        <strain evidence="2 3">CCMEE 5318</strain>
    </source>
</reference>
<name>A0A2N6L645_9CYAN</name>
<organism evidence="2 3">
    <name type="scientific">Fischerella thermalis CCMEE 5318</name>
    <dbReference type="NCBI Taxonomy" id="2019666"/>
    <lineage>
        <taxon>Bacteria</taxon>
        <taxon>Bacillati</taxon>
        <taxon>Cyanobacteriota</taxon>
        <taxon>Cyanophyceae</taxon>
        <taxon>Nostocales</taxon>
        <taxon>Hapalosiphonaceae</taxon>
        <taxon>Fischerella</taxon>
    </lineage>
</organism>
<keyword evidence="1" id="KW-1133">Transmembrane helix</keyword>
<gene>
    <name evidence="2" type="ORF">CEN46_23955</name>
</gene>
<dbReference type="AlphaFoldDB" id="A0A2N6L645"/>
<keyword evidence="1" id="KW-0472">Membrane</keyword>
<evidence type="ECO:0000313" key="2">
    <source>
        <dbReference type="EMBL" id="PMB17267.1"/>
    </source>
</evidence>